<evidence type="ECO:0000256" key="5">
    <source>
        <dbReference type="SAM" id="MobiDB-lite"/>
    </source>
</evidence>
<dbReference type="InterPro" id="IPR051583">
    <property type="entry name" value="YAP1"/>
</dbReference>
<dbReference type="CDD" id="cd00201">
    <property type="entry name" value="WW"/>
    <property type="match status" value="1"/>
</dbReference>
<dbReference type="PROSITE" id="PS01159">
    <property type="entry name" value="WW_DOMAIN_1"/>
    <property type="match status" value="1"/>
</dbReference>
<evidence type="ECO:0000256" key="4">
    <source>
        <dbReference type="ARBA" id="ARBA00023242"/>
    </source>
</evidence>
<dbReference type="AlphaFoldDB" id="A0A8E0RU63"/>
<dbReference type="Pfam" id="PF00397">
    <property type="entry name" value="WW"/>
    <property type="match status" value="1"/>
</dbReference>
<feature type="region of interest" description="Disordered" evidence="5">
    <location>
        <begin position="45"/>
        <end position="65"/>
    </location>
</feature>
<gene>
    <name evidence="7" type="ORF">FBUS_02490</name>
</gene>
<dbReference type="PROSITE" id="PS50020">
    <property type="entry name" value="WW_DOMAIN_2"/>
    <property type="match status" value="1"/>
</dbReference>
<evidence type="ECO:0000256" key="3">
    <source>
        <dbReference type="ARBA" id="ARBA00022490"/>
    </source>
</evidence>
<dbReference type="InterPro" id="IPR036020">
    <property type="entry name" value="WW_dom_sf"/>
</dbReference>
<proteinExistence type="predicted"/>
<keyword evidence="8" id="KW-1185">Reference proteome</keyword>
<feature type="domain" description="WW" evidence="6">
    <location>
        <begin position="79"/>
        <end position="112"/>
    </location>
</feature>
<accession>A0A8E0RU63</accession>
<dbReference type="GO" id="GO:0035329">
    <property type="term" value="P:hippo signaling"/>
    <property type="evidence" value="ECO:0007669"/>
    <property type="project" value="TreeGrafter"/>
</dbReference>
<dbReference type="InterPro" id="IPR001202">
    <property type="entry name" value="WW_dom"/>
</dbReference>
<dbReference type="Proteomes" id="UP000728185">
    <property type="component" value="Unassembled WGS sequence"/>
</dbReference>
<dbReference type="EMBL" id="LUCM01004760">
    <property type="protein sequence ID" value="KAA0193841.1"/>
    <property type="molecule type" value="Genomic_DNA"/>
</dbReference>
<evidence type="ECO:0000313" key="7">
    <source>
        <dbReference type="EMBL" id="KAA0193841.1"/>
    </source>
</evidence>
<dbReference type="SMART" id="SM00456">
    <property type="entry name" value="WW"/>
    <property type="match status" value="1"/>
</dbReference>
<comment type="caution">
    <text evidence="7">The sequence shown here is derived from an EMBL/GenBank/DDBJ whole genome shotgun (WGS) entry which is preliminary data.</text>
</comment>
<dbReference type="SUPFAM" id="SSF51045">
    <property type="entry name" value="WW domain"/>
    <property type="match status" value="1"/>
</dbReference>
<evidence type="ECO:0000259" key="6">
    <source>
        <dbReference type="PROSITE" id="PS50020"/>
    </source>
</evidence>
<dbReference type="GO" id="GO:0003713">
    <property type="term" value="F:transcription coactivator activity"/>
    <property type="evidence" value="ECO:0007669"/>
    <property type="project" value="TreeGrafter"/>
</dbReference>
<organism evidence="7 8">
    <name type="scientific">Fasciolopsis buskii</name>
    <dbReference type="NCBI Taxonomy" id="27845"/>
    <lineage>
        <taxon>Eukaryota</taxon>
        <taxon>Metazoa</taxon>
        <taxon>Spiralia</taxon>
        <taxon>Lophotrochozoa</taxon>
        <taxon>Platyhelminthes</taxon>
        <taxon>Trematoda</taxon>
        <taxon>Digenea</taxon>
        <taxon>Plagiorchiida</taxon>
        <taxon>Echinostomata</taxon>
        <taxon>Echinostomatoidea</taxon>
        <taxon>Fasciolidae</taxon>
        <taxon>Fasciolopsis</taxon>
    </lineage>
</organism>
<dbReference type="OrthoDB" id="2020426at2759"/>
<dbReference type="PANTHER" id="PTHR17616">
    <property type="entry name" value="YES-ASSOCIATED PROTEIN YAP1 FAMILY MEMBER"/>
    <property type="match status" value="1"/>
</dbReference>
<dbReference type="GO" id="GO:0045944">
    <property type="term" value="P:positive regulation of transcription by RNA polymerase II"/>
    <property type="evidence" value="ECO:0007669"/>
    <property type="project" value="TreeGrafter"/>
</dbReference>
<feature type="compositionally biased region" description="Polar residues" evidence="5">
    <location>
        <begin position="56"/>
        <end position="65"/>
    </location>
</feature>
<reference evidence="7" key="1">
    <citation type="submission" date="2019-05" db="EMBL/GenBank/DDBJ databases">
        <title>Annotation for the trematode Fasciolopsis buski.</title>
        <authorList>
            <person name="Choi Y.-J."/>
        </authorList>
    </citation>
    <scope>NUCLEOTIDE SEQUENCE</scope>
    <source>
        <strain evidence="7">HT</strain>
        <tissue evidence="7">Whole worm</tissue>
    </source>
</reference>
<evidence type="ECO:0000256" key="1">
    <source>
        <dbReference type="ARBA" id="ARBA00004123"/>
    </source>
</evidence>
<name>A0A8E0RU63_9TREM</name>
<evidence type="ECO:0000313" key="8">
    <source>
        <dbReference type="Proteomes" id="UP000728185"/>
    </source>
</evidence>
<keyword evidence="3" id="KW-0963">Cytoplasm</keyword>
<evidence type="ECO:0000256" key="2">
    <source>
        <dbReference type="ARBA" id="ARBA00004496"/>
    </source>
</evidence>
<dbReference type="Gene3D" id="2.20.70.10">
    <property type="match status" value="1"/>
</dbReference>
<keyword evidence="4" id="KW-0539">Nucleus</keyword>
<sequence>MSTSLPGAIGGSAPDVACVGEVAASSTSVPVPCTARMTVSERASLSGPANVVESGPSLTTETNGVVQPLDDSSVELVAEPLPPGWDERVDQNGRVYYVDHVNKRTQWDRPSL</sequence>
<dbReference type="GO" id="GO:0005634">
    <property type="term" value="C:nucleus"/>
    <property type="evidence" value="ECO:0007669"/>
    <property type="project" value="UniProtKB-SubCell"/>
</dbReference>
<dbReference type="PANTHER" id="PTHR17616:SF8">
    <property type="entry name" value="TRANSCRIPTIONAL COACTIVATOR YORKIE"/>
    <property type="match status" value="1"/>
</dbReference>
<comment type="subcellular location">
    <subcellularLocation>
        <location evidence="2">Cytoplasm</location>
    </subcellularLocation>
    <subcellularLocation>
        <location evidence="1">Nucleus</location>
    </subcellularLocation>
</comment>
<protein>
    <submittedName>
        <fullName evidence="7">E3 ubiquitin-protein ligase</fullName>
    </submittedName>
</protein>
<dbReference type="GO" id="GO:0005737">
    <property type="term" value="C:cytoplasm"/>
    <property type="evidence" value="ECO:0007669"/>
    <property type="project" value="UniProtKB-SubCell"/>
</dbReference>